<dbReference type="Proteomes" id="UP000028990">
    <property type="component" value="Unassembled WGS sequence"/>
</dbReference>
<name>A0A091DNG1_FUKDA</name>
<organism evidence="1 2">
    <name type="scientific">Fukomys damarensis</name>
    <name type="common">Damaraland mole rat</name>
    <name type="synonym">Cryptomys damarensis</name>
    <dbReference type="NCBI Taxonomy" id="885580"/>
    <lineage>
        <taxon>Eukaryota</taxon>
        <taxon>Metazoa</taxon>
        <taxon>Chordata</taxon>
        <taxon>Craniata</taxon>
        <taxon>Vertebrata</taxon>
        <taxon>Euteleostomi</taxon>
        <taxon>Mammalia</taxon>
        <taxon>Eutheria</taxon>
        <taxon>Euarchontoglires</taxon>
        <taxon>Glires</taxon>
        <taxon>Rodentia</taxon>
        <taxon>Hystricomorpha</taxon>
        <taxon>Bathyergidae</taxon>
        <taxon>Fukomys</taxon>
    </lineage>
</organism>
<reference evidence="1 2" key="1">
    <citation type="submission" date="2013-11" db="EMBL/GenBank/DDBJ databases">
        <title>The Damaraland mole rat (Fukomys damarensis) genome and evolution of African mole rats.</title>
        <authorList>
            <person name="Gladyshev V.N."/>
            <person name="Fang X."/>
        </authorList>
    </citation>
    <scope>NUCLEOTIDE SEQUENCE [LARGE SCALE GENOMIC DNA]</scope>
    <source>
        <tissue evidence="1">Liver</tissue>
    </source>
</reference>
<protein>
    <submittedName>
        <fullName evidence="1">Uncharacterized protein</fullName>
    </submittedName>
</protein>
<evidence type="ECO:0000313" key="2">
    <source>
        <dbReference type="Proteomes" id="UP000028990"/>
    </source>
</evidence>
<sequence>MWVDIKLPLLLEETLAAFHQQAADCRANKGASFWGTLKVADKEEAENPLFGACFDPKYEPQPQQLKGEKIRKDQAQKFTPIRKVNFDRTEAKDEEQLELVYAGGWSSEQQMCKKAAWCSLIKGAPRSTSGWQSQAIEQVNIRTAPRNSEIGAARKVRPDLDKASSVGINRARSTLPDHTTPPAIHALRERCSFLHAKNALDGSI</sequence>
<evidence type="ECO:0000313" key="1">
    <source>
        <dbReference type="EMBL" id="KFO31800.1"/>
    </source>
</evidence>
<accession>A0A091DNG1</accession>
<dbReference type="AlphaFoldDB" id="A0A091DNG1"/>
<proteinExistence type="predicted"/>
<gene>
    <name evidence="1" type="ORF">H920_06841</name>
</gene>
<dbReference type="EMBL" id="KN122247">
    <property type="protein sequence ID" value="KFO31800.1"/>
    <property type="molecule type" value="Genomic_DNA"/>
</dbReference>
<keyword evidence="2" id="KW-1185">Reference proteome</keyword>